<dbReference type="InterPro" id="IPR023393">
    <property type="entry name" value="START-like_dom_sf"/>
</dbReference>
<dbReference type="KEGG" id="kcm:ABWK59_17240"/>
<gene>
    <name evidence="1" type="ORF">ABWK59_17240</name>
</gene>
<dbReference type="Gene3D" id="3.30.530.20">
    <property type="match status" value="1"/>
</dbReference>
<dbReference type="CDD" id="cd07812">
    <property type="entry name" value="SRPBCC"/>
    <property type="match status" value="1"/>
</dbReference>
<reference evidence="1" key="1">
    <citation type="submission" date="2024-06" db="EMBL/GenBank/DDBJ databases">
        <title>The genome sequences of Kitasatospora sp. strain HUAS MG31.</title>
        <authorList>
            <person name="Mo P."/>
        </authorList>
    </citation>
    <scope>NUCLEOTIDE SEQUENCE</scope>
    <source>
        <strain evidence="1">HUAS MG31</strain>
    </source>
</reference>
<dbReference type="Pfam" id="PF10604">
    <property type="entry name" value="Polyketide_cyc2"/>
    <property type="match status" value="1"/>
</dbReference>
<sequence>MRYADGPTAHHEVHVEAAPARVWELVTDIHLPTRLSAELQRVEWLDDAAAPAIGARFAGYNHHPVVGDWRTVSQIVELDAERAFGWAVMDADGRYGEASDDPDRRMATWRFDLEPEANGTRVRQSVRIGPARSGISPWIDRMPEREEELLVRRLGELRTGMEATLDGLKALAEGDAGKRGLQD</sequence>
<name>A0AAU8JXN8_9ACTN</name>
<dbReference type="EMBL" id="CP159872">
    <property type="protein sequence ID" value="XCM80539.1"/>
    <property type="molecule type" value="Genomic_DNA"/>
</dbReference>
<dbReference type="SUPFAM" id="SSF55961">
    <property type="entry name" value="Bet v1-like"/>
    <property type="match status" value="1"/>
</dbReference>
<dbReference type="InterPro" id="IPR019587">
    <property type="entry name" value="Polyketide_cyclase/dehydratase"/>
</dbReference>
<dbReference type="AlphaFoldDB" id="A0AAU8JXN8"/>
<organism evidence="1">
    <name type="scientific">Kitasatospora camelliae</name>
    <dbReference type="NCBI Taxonomy" id="3156397"/>
    <lineage>
        <taxon>Bacteria</taxon>
        <taxon>Bacillati</taxon>
        <taxon>Actinomycetota</taxon>
        <taxon>Actinomycetes</taxon>
        <taxon>Kitasatosporales</taxon>
        <taxon>Streptomycetaceae</taxon>
        <taxon>Kitasatospora</taxon>
    </lineage>
</organism>
<dbReference type="RefSeq" id="WP_354641475.1">
    <property type="nucleotide sequence ID" value="NZ_CP159872.1"/>
</dbReference>
<protein>
    <submittedName>
        <fullName evidence="1">SRPBCC family protein</fullName>
    </submittedName>
</protein>
<accession>A0AAU8JXN8</accession>
<evidence type="ECO:0000313" key="1">
    <source>
        <dbReference type="EMBL" id="XCM80539.1"/>
    </source>
</evidence>
<proteinExistence type="predicted"/>